<accession>I3E022</accession>
<feature type="transmembrane region" description="Helical" evidence="1">
    <location>
        <begin position="97"/>
        <end position="115"/>
    </location>
</feature>
<evidence type="ECO:0000313" key="3">
    <source>
        <dbReference type="Proteomes" id="UP000010523"/>
    </source>
</evidence>
<dbReference type="STRING" id="997296.PB1_05742"/>
<dbReference type="eggNOG" id="ENOG502ZR4Q">
    <property type="taxonomic scope" value="Bacteria"/>
</dbReference>
<feature type="transmembrane region" description="Helical" evidence="1">
    <location>
        <begin position="166"/>
        <end position="189"/>
    </location>
</feature>
<keyword evidence="1" id="KW-1133">Transmembrane helix</keyword>
<sequence>MDRQERIKLKDSKIGSAFFFLYFCALLASALPDWSWAYGLVNLSLATVSILLIIRSWMKRDHSKRYFSIMSYLLLFTMAFCFSQPIIRLMIIAGSKIWILLIILWVTVLLITTLMKEKIFHSFSEPNKSKASIALHLLLFLIVIAAPFLIMIGSLVLQQFIRIDATFMMCGFLMYILSMILLVILPGFLKKPEEVIAQK</sequence>
<protein>
    <submittedName>
        <fullName evidence="2">Uncharacterized protein</fullName>
    </submittedName>
</protein>
<comment type="caution">
    <text evidence="2">The sequence shown here is derived from an EMBL/GenBank/DDBJ whole genome shotgun (WGS) entry which is preliminary data.</text>
</comment>
<feature type="transmembrane region" description="Helical" evidence="1">
    <location>
        <begin position="135"/>
        <end position="160"/>
    </location>
</feature>
<evidence type="ECO:0000313" key="2">
    <source>
        <dbReference type="EMBL" id="EIJ79843.1"/>
    </source>
</evidence>
<dbReference type="AlphaFoldDB" id="I3E022"/>
<gene>
    <name evidence="2" type="ORF">PB1_05742</name>
</gene>
<feature type="transmembrane region" description="Helical" evidence="1">
    <location>
        <begin position="66"/>
        <end position="91"/>
    </location>
</feature>
<evidence type="ECO:0000256" key="1">
    <source>
        <dbReference type="SAM" id="Phobius"/>
    </source>
</evidence>
<keyword evidence="3" id="KW-1185">Reference proteome</keyword>
<dbReference type="EMBL" id="AFEU01000002">
    <property type="protein sequence ID" value="EIJ79843.1"/>
    <property type="molecule type" value="Genomic_DNA"/>
</dbReference>
<dbReference type="Proteomes" id="UP000010523">
    <property type="component" value="Unassembled WGS sequence"/>
</dbReference>
<feature type="transmembrane region" description="Helical" evidence="1">
    <location>
        <begin position="12"/>
        <end position="30"/>
    </location>
</feature>
<organism evidence="2 3">
    <name type="scientific">Bacillus methanolicus PB1</name>
    <dbReference type="NCBI Taxonomy" id="997296"/>
    <lineage>
        <taxon>Bacteria</taxon>
        <taxon>Bacillati</taxon>
        <taxon>Bacillota</taxon>
        <taxon>Bacilli</taxon>
        <taxon>Bacillales</taxon>
        <taxon>Bacillaceae</taxon>
        <taxon>Bacillus</taxon>
    </lineage>
</organism>
<feature type="transmembrane region" description="Helical" evidence="1">
    <location>
        <begin position="36"/>
        <end position="54"/>
    </location>
</feature>
<reference evidence="2 3" key="1">
    <citation type="journal article" date="2012" name="Appl. Environ. Microbiol.">
        <title>Genome Sequence of Thermotolerant Bacillus methanolicus: Features and Regulation Related to Methylotrophy and Production of L-Lysine and L-Glutamate from Methanol.</title>
        <authorList>
            <person name="Heggeset T.M."/>
            <person name="Krog A."/>
            <person name="Balzer S."/>
            <person name="Wentzel A."/>
            <person name="Ellingsen T.E."/>
            <person name="Brautaset T."/>
        </authorList>
    </citation>
    <scope>NUCLEOTIDE SEQUENCE [LARGE SCALE GENOMIC DNA]</scope>
    <source>
        <strain evidence="2 3">PB1</strain>
    </source>
</reference>
<dbReference type="PATRIC" id="fig|997296.3.peg.1228"/>
<keyword evidence="1" id="KW-0472">Membrane</keyword>
<keyword evidence="1" id="KW-0812">Transmembrane</keyword>
<name>I3E022_BACMT</name>
<dbReference type="OrthoDB" id="2963463at2"/>
<proteinExistence type="predicted"/>